<keyword evidence="2" id="KW-0479">Metal-binding</keyword>
<evidence type="ECO:0000256" key="1">
    <source>
        <dbReference type="ARBA" id="ARBA00004123"/>
    </source>
</evidence>
<keyword evidence="4" id="KW-0862">Zinc</keyword>
<sequence length="125" mass="13982">MGYITVNCHFITSDCSLKSAVSLTKHVYGSHTAMNLAAILKTITDEWNITDKVCCVTTDNAAKITNAFNHNSWKNLPCFAHKMNLMTNSLSEVHELSSLIQSVKNIVSYFHRSTKAYDKLKVIQA</sequence>
<name>A0A1X7VXG0_AMPQE</name>
<dbReference type="PANTHER" id="PTHR46481:SF10">
    <property type="entry name" value="ZINC FINGER BED DOMAIN-CONTAINING PROTEIN 39"/>
    <property type="match status" value="1"/>
</dbReference>
<evidence type="ECO:0000256" key="5">
    <source>
        <dbReference type="ARBA" id="ARBA00023242"/>
    </source>
</evidence>
<evidence type="ECO:0000256" key="4">
    <source>
        <dbReference type="ARBA" id="ARBA00022833"/>
    </source>
</evidence>
<dbReference type="GO" id="GO:0008270">
    <property type="term" value="F:zinc ion binding"/>
    <property type="evidence" value="ECO:0007669"/>
    <property type="project" value="UniProtKB-KW"/>
</dbReference>
<dbReference type="EnsemblMetazoa" id="Aqu2.1.44581_001">
    <property type="protein sequence ID" value="Aqu2.1.44581_001"/>
    <property type="gene ID" value="Aqu2.1.44581"/>
</dbReference>
<evidence type="ECO:0000256" key="2">
    <source>
        <dbReference type="ARBA" id="ARBA00022723"/>
    </source>
</evidence>
<dbReference type="InterPro" id="IPR052035">
    <property type="entry name" value="ZnF_BED_domain_contain"/>
</dbReference>
<dbReference type="InterPro" id="IPR012337">
    <property type="entry name" value="RNaseH-like_sf"/>
</dbReference>
<dbReference type="PANTHER" id="PTHR46481">
    <property type="entry name" value="ZINC FINGER BED DOMAIN-CONTAINING PROTEIN 4"/>
    <property type="match status" value="1"/>
</dbReference>
<dbReference type="OrthoDB" id="1607513at2759"/>
<proteinExistence type="predicted"/>
<dbReference type="AlphaFoldDB" id="A0A1X7VXG0"/>
<protein>
    <recommendedName>
        <fullName evidence="7">DUF659 domain-containing protein</fullName>
    </recommendedName>
</protein>
<evidence type="ECO:0000256" key="3">
    <source>
        <dbReference type="ARBA" id="ARBA00022771"/>
    </source>
</evidence>
<dbReference type="InParanoid" id="A0A1X7VXG0"/>
<accession>A0A1X7VXG0</accession>
<evidence type="ECO:0008006" key="7">
    <source>
        <dbReference type="Google" id="ProtNLM"/>
    </source>
</evidence>
<reference evidence="6" key="1">
    <citation type="submission" date="2017-05" db="UniProtKB">
        <authorList>
            <consortium name="EnsemblMetazoa"/>
        </authorList>
    </citation>
    <scope>IDENTIFICATION</scope>
</reference>
<keyword evidence="5" id="KW-0539">Nucleus</keyword>
<comment type="subcellular location">
    <subcellularLocation>
        <location evidence="1">Nucleus</location>
    </subcellularLocation>
</comment>
<dbReference type="SUPFAM" id="SSF53098">
    <property type="entry name" value="Ribonuclease H-like"/>
    <property type="match status" value="1"/>
</dbReference>
<evidence type="ECO:0000313" key="6">
    <source>
        <dbReference type="EnsemblMetazoa" id="Aqu2.1.44581_001"/>
    </source>
</evidence>
<keyword evidence="3" id="KW-0863">Zinc-finger</keyword>
<organism evidence="6">
    <name type="scientific">Amphimedon queenslandica</name>
    <name type="common">Sponge</name>
    <dbReference type="NCBI Taxonomy" id="400682"/>
    <lineage>
        <taxon>Eukaryota</taxon>
        <taxon>Metazoa</taxon>
        <taxon>Porifera</taxon>
        <taxon>Demospongiae</taxon>
        <taxon>Heteroscleromorpha</taxon>
        <taxon>Haplosclerida</taxon>
        <taxon>Niphatidae</taxon>
        <taxon>Amphimedon</taxon>
    </lineage>
</organism>
<dbReference type="GO" id="GO:0005634">
    <property type="term" value="C:nucleus"/>
    <property type="evidence" value="ECO:0007669"/>
    <property type="project" value="UniProtKB-SubCell"/>
</dbReference>